<keyword evidence="1" id="KW-0238">DNA-binding</keyword>
<dbReference type="PROSITE" id="PS51253">
    <property type="entry name" value="HTH_CENPB"/>
    <property type="match status" value="1"/>
</dbReference>
<dbReference type="Gene3D" id="1.10.10.60">
    <property type="entry name" value="Homeodomain-like"/>
    <property type="match status" value="1"/>
</dbReference>
<proteinExistence type="predicted"/>
<comment type="caution">
    <text evidence="3">The sequence shown here is derived from an EMBL/GenBank/DDBJ whole genome shotgun (WGS) entry which is preliminary data.</text>
</comment>
<dbReference type="EMBL" id="JABSTR010000004">
    <property type="protein sequence ID" value="KAH9369028.1"/>
    <property type="molecule type" value="Genomic_DNA"/>
</dbReference>
<evidence type="ECO:0000256" key="1">
    <source>
        <dbReference type="ARBA" id="ARBA00023125"/>
    </source>
</evidence>
<evidence type="ECO:0000259" key="2">
    <source>
        <dbReference type="PROSITE" id="PS51253"/>
    </source>
</evidence>
<evidence type="ECO:0000313" key="3">
    <source>
        <dbReference type="EMBL" id="KAH9369028.1"/>
    </source>
</evidence>
<dbReference type="Proteomes" id="UP000821853">
    <property type="component" value="Chromosome 2"/>
</dbReference>
<protein>
    <recommendedName>
        <fullName evidence="2">HTH CENPB-type domain-containing protein</fullName>
    </recommendedName>
</protein>
<reference evidence="3 4" key="1">
    <citation type="journal article" date="2020" name="Cell">
        <title>Large-Scale Comparative Analyses of Tick Genomes Elucidate Their Genetic Diversity and Vector Capacities.</title>
        <authorList>
            <consortium name="Tick Genome and Microbiome Consortium (TIGMIC)"/>
            <person name="Jia N."/>
            <person name="Wang J."/>
            <person name="Shi W."/>
            <person name="Du L."/>
            <person name="Sun Y."/>
            <person name="Zhan W."/>
            <person name="Jiang J.F."/>
            <person name="Wang Q."/>
            <person name="Zhang B."/>
            <person name="Ji P."/>
            <person name="Bell-Sakyi L."/>
            <person name="Cui X.M."/>
            <person name="Yuan T.T."/>
            <person name="Jiang B.G."/>
            <person name="Yang W.F."/>
            <person name="Lam T.T."/>
            <person name="Chang Q.C."/>
            <person name="Ding S.J."/>
            <person name="Wang X.J."/>
            <person name="Zhu J.G."/>
            <person name="Ruan X.D."/>
            <person name="Zhao L."/>
            <person name="Wei J.T."/>
            <person name="Ye R.Z."/>
            <person name="Que T.C."/>
            <person name="Du C.H."/>
            <person name="Zhou Y.H."/>
            <person name="Cheng J.X."/>
            <person name="Dai P.F."/>
            <person name="Guo W.B."/>
            <person name="Han X.H."/>
            <person name="Huang E.J."/>
            <person name="Li L.F."/>
            <person name="Wei W."/>
            <person name="Gao Y.C."/>
            <person name="Liu J.Z."/>
            <person name="Shao H.Z."/>
            <person name="Wang X."/>
            <person name="Wang C.C."/>
            <person name="Yang T.C."/>
            <person name="Huo Q.B."/>
            <person name="Li W."/>
            <person name="Chen H.Y."/>
            <person name="Chen S.E."/>
            <person name="Zhou L.G."/>
            <person name="Ni X.B."/>
            <person name="Tian J.H."/>
            <person name="Sheng Y."/>
            <person name="Liu T."/>
            <person name="Pan Y.S."/>
            <person name="Xia L.Y."/>
            <person name="Li J."/>
            <person name="Zhao F."/>
            <person name="Cao W.C."/>
        </authorList>
    </citation>
    <scope>NUCLEOTIDE SEQUENCE [LARGE SCALE GENOMIC DNA]</scope>
    <source>
        <strain evidence="3">HaeL-2018</strain>
    </source>
</reference>
<sequence length="122" mass="13915">MLKQKVLTLPEKQKLFHEFDAHVMKRKQIATIFGILEAAVSGIVNERKSIEDATTKGPSSKRQKLCLCTYEHVEAALSKWFHQAHALNMPVCSPLTKKQAVKFALKLHYNNSKATKWLVRTL</sequence>
<dbReference type="VEuPathDB" id="VectorBase:HLOH_042844"/>
<gene>
    <name evidence="3" type="ORF">HPB48_002626</name>
</gene>
<evidence type="ECO:0000313" key="4">
    <source>
        <dbReference type="Proteomes" id="UP000821853"/>
    </source>
</evidence>
<dbReference type="GO" id="GO:0003677">
    <property type="term" value="F:DNA binding"/>
    <property type="evidence" value="ECO:0007669"/>
    <property type="project" value="UniProtKB-KW"/>
</dbReference>
<organism evidence="3 4">
    <name type="scientific">Haemaphysalis longicornis</name>
    <name type="common">Bush tick</name>
    <dbReference type="NCBI Taxonomy" id="44386"/>
    <lineage>
        <taxon>Eukaryota</taxon>
        <taxon>Metazoa</taxon>
        <taxon>Ecdysozoa</taxon>
        <taxon>Arthropoda</taxon>
        <taxon>Chelicerata</taxon>
        <taxon>Arachnida</taxon>
        <taxon>Acari</taxon>
        <taxon>Parasitiformes</taxon>
        <taxon>Ixodida</taxon>
        <taxon>Ixodoidea</taxon>
        <taxon>Ixodidae</taxon>
        <taxon>Haemaphysalinae</taxon>
        <taxon>Haemaphysalis</taxon>
    </lineage>
</organism>
<keyword evidence="4" id="KW-1185">Reference proteome</keyword>
<dbReference type="InterPro" id="IPR006600">
    <property type="entry name" value="HTH_CenpB_DNA-bd_dom"/>
</dbReference>
<feature type="domain" description="HTH CENPB-type" evidence="2">
    <location>
        <begin position="61"/>
        <end position="122"/>
    </location>
</feature>
<accession>A0A9J6G3R8</accession>
<dbReference type="AlphaFoldDB" id="A0A9J6G3R8"/>
<name>A0A9J6G3R8_HAELO</name>